<evidence type="ECO:0000313" key="2">
    <source>
        <dbReference type="Proteomes" id="UP000821845"/>
    </source>
</evidence>
<dbReference type="EMBL" id="CM023487">
    <property type="protein sequence ID" value="KAH6926051.1"/>
    <property type="molecule type" value="Genomic_DNA"/>
</dbReference>
<reference evidence="1" key="1">
    <citation type="submission" date="2020-05" db="EMBL/GenBank/DDBJ databases">
        <title>Large-scale comparative analyses of tick genomes elucidate their genetic diversity and vector capacities.</title>
        <authorList>
            <person name="Jia N."/>
            <person name="Wang J."/>
            <person name="Shi W."/>
            <person name="Du L."/>
            <person name="Sun Y."/>
            <person name="Zhan W."/>
            <person name="Jiang J."/>
            <person name="Wang Q."/>
            <person name="Zhang B."/>
            <person name="Ji P."/>
            <person name="Sakyi L.B."/>
            <person name="Cui X."/>
            <person name="Yuan T."/>
            <person name="Jiang B."/>
            <person name="Yang W."/>
            <person name="Lam T.T.-Y."/>
            <person name="Chang Q."/>
            <person name="Ding S."/>
            <person name="Wang X."/>
            <person name="Zhu J."/>
            <person name="Ruan X."/>
            <person name="Zhao L."/>
            <person name="Wei J."/>
            <person name="Que T."/>
            <person name="Du C."/>
            <person name="Cheng J."/>
            <person name="Dai P."/>
            <person name="Han X."/>
            <person name="Huang E."/>
            <person name="Gao Y."/>
            <person name="Liu J."/>
            <person name="Shao H."/>
            <person name="Ye R."/>
            <person name="Li L."/>
            <person name="Wei W."/>
            <person name="Wang X."/>
            <person name="Wang C."/>
            <person name="Yang T."/>
            <person name="Huo Q."/>
            <person name="Li W."/>
            <person name="Guo W."/>
            <person name="Chen H."/>
            <person name="Zhou L."/>
            <person name="Ni X."/>
            <person name="Tian J."/>
            <person name="Zhou Y."/>
            <person name="Sheng Y."/>
            <person name="Liu T."/>
            <person name="Pan Y."/>
            <person name="Xia L."/>
            <person name="Li J."/>
            <person name="Zhao F."/>
            <person name="Cao W."/>
        </authorList>
    </citation>
    <scope>NUCLEOTIDE SEQUENCE</scope>
    <source>
        <strain evidence="1">Hyas-2018</strain>
    </source>
</reference>
<gene>
    <name evidence="1" type="ORF">HPB50_013487</name>
</gene>
<protein>
    <submittedName>
        <fullName evidence="1">Uncharacterized protein</fullName>
    </submittedName>
</protein>
<keyword evidence="2" id="KW-1185">Reference proteome</keyword>
<evidence type="ECO:0000313" key="1">
    <source>
        <dbReference type="EMBL" id="KAH6926051.1"/>
    </source>
</evidence>
<comment type="caution">
    <text evidence="1">The sequence shown here is derived from an EMBL/GenBank/DDBJ whole genome shotgun (WGS) entry which is preliminary data.</text>
</comment>
<proteinExistence type="predicted"/>
<sequence>MDLQEKMLKAIQELGDPEDLANCEDLIVLKLEEAWTNRRLLPEEIELSPDEALLSMSQQSFIAYRELLGNLRCSAAAFAGCREFWSSKAFLETAKYVLRNVRSLVLVHNRDEVIDIMTWFPTVTTVVLYHNLRADYESWLAPNAVTASSRLEQLLGTTPALGLDHLDLQKATLCNLLNKCPKLAVVMSPSLDDALSTKEVEKTVGSIRLPAAFRRKELFLGCTFIHHTGIPLVVAAKSAAAVEKAHRYFAEAEHLEASNTTA</sequence>
<dbReference type="Proteomes" id="UP000821845">
    <property type="component" value="Chromosome 7"/>
</dbReference>
<name>A0ACB7RW73_HYAAI</name>
<accession>A0ACB7RW73</accession>
<organism evidence="1 2">
    <name type="scientific">Hyalomma asiaticum</name>
    <name type="common">Tick</name>
    <dbReference type="NCBI Taxonomy" id="266040"/>
    <lineage>
        <taxon>Eukaryota</taxon>
        <taxon>Metazoa</taxon>
        <taxon>Ecdysozoa</taxon>
        <taxon>Arthropoda</taxon>
        <taxon>Chelicerata</taxon>
        <taxon>Arachnida</taxon>
        <taxon>Acari</taxon>
        <taxon>Parasitiformes</taxon>
        <taxon>Ixodida</taxon>
        <taxon>Ixodoidea</taxon>
        <taxon>Ixodidae</taxon>
        <taxon>Hyalomminae</taxon>
        <taxon>Hyalomma</taxon>
    </lineage>
</organism>